<comment type="caution">
    <text evidence="2">The sequence shown here is derived from an EMBL/GenBank/DDBJ whole genome shotgun (WGS) entry which is preliminary data.</text>
</comment>
<keyword evidence="1" id="KW-1133">Transmembrane helix</keyword>
<dbReference type="EMBL" id="BOPH01000073">
    <property type="protein sequence ID" value="GIJ70230.1"/>
    <property type="molecule type" value="Genomic_DNA"/>
</dbReference>
<reference evidence="2" key="1">
    <citation type="submission" date="2021-01" db="EMBL/GenBank/DDBJ databases">
        <title>Whole genome shotgun sequence of Virgisporangium ochraceum NBRC 16418.</title>
        <authorList>
            <person name="Komaki H."/>
            <person name="Tamura T."/>
        </authorList>
    </citation>
    <scope>NUCLEOTIDE SEQUENCE</scope>
    <source>
        <strain evidence="2">NBRC 16418</strain>
    </source>
</reference>
<feature type="transmembrane region" description="Helical" evidence="1">
    <location>
        <begin position="6"/>
        <end position="24"/>
    </location>
</feature>
<accession>A0A8J3ZXD6</accession>
<evidence type="ECO:0000313" key="2">
    <source>
        <dbReference type="EMBL" id="GIJ70230.1"/>
    </source>
</evidence>
<sequence length="75" mass="8048">MDKQALLVGIVVGIMFGVTFEKFARARRDFKIAKAGTAGLGRAYRTKVVPRMLVIGFICACAGIAAFRLLLGTAE</sequence>
<dbReference type="AlphaFoldDB" id="A0A8J3ZXD6"/>
<evidence type="ECO:0000256" key="1">
    <source>
        <dbReference type="SAM" id="Phobius"/>
    </source>
</evidence>
<keyword evidence="1" id="KW-0472">Membrane</keyword>
<keyword evidence="3" id="KW-1185">Reference proteome</keyword>
<proteinExistence type="predicted"/>
<dbReference type="RefSeq" id="WP_203930128.1">
    <property type="nucleotide sequence ID" value="NZ_BOPH01000073.1"/>
</dbReference>
<dbReference type="Proteomes" id="UP000635606">
    <property type="component" value="Unassembled WGS sequence"/>
</dbReference>
<organism evidence="2 3">
    <name type="scientific">Virgisporangium ochraceum</name>
    <dbReference type="NCBI Taxonomy" id="65505"/>
    <lineage>
        <taxon>Bacteria</taxon>
        <taxon>Bacillati</taxon>
        <taxon>Actinomycetota</taxon>
        <taxon>Actinomycetes</taxon>
        <taxon>Micromonosporales</taxon>
        <taxon>Micromonosporaceae</taxon>
        <taxon>Virgisporangium</taxon>
    </lineage>
</organism>
<feature type="transmembrane region" description="Helical" evidence="1">
    <location>
        <begin position="52"/>
        <end position="71"/>
    </location>
</feature>
<protein>
    <submittedName>
        <fullName evidence="2">Uncharacterized protein</fullName>
    </submittedName>
</protein>
<evidence type="ECO:0000313" key="3">
    <source>
        <dbReference type="Proteomes" id="UP000635606"/>
    </source>
</evidence>
<keyword evidence="1" id="KW-0812">Transmembrane</keyword>
<name>A0A8J3ZXD6_9ACTN</name>
<gene>
    <name evidence="2" type="ORF">Voc01_051470</name>
</gene>